<dbReference type="InterPro" id="IPR027417">
    <property type="entry name" value="P-loop_NTPase"/>
</dbReference>
<dbReference type="GO" id="GO:0005634">
    <property type="term" value="C:nucleus"/>
    <property type="evidence" value="ECO:0007669"/>
    <property type="project" value="UniProtKB-SubCell"/>
</dbReference>
<evidence type="ECO:0000313" key="8">
    <source>
        <dbReference type="Proteomes" id="UP000789570"/>
    </source>
</evidence>
<sequence length="370" mass="42510">MTSLSHTRVSIDKAQNGSVIPKTPSSLDRTMQDVPKQRLVISKISLNNFKSYFGKQEIGPFHKSFSAVVGSNGSGKSNVIDALLFVFGYRANKMRQAKLSELIHSSQGCENLDACSVDVYFEEILDLPGSDNYEVLPQSQLVISRQAFRNNASKYFINGRQSNYTEVTSLLKERGIDLDHKRFLILQMKPKASNEHEDGLLEYIEDIIGTSKYKVPLEEANEKGETLDEERSEKLNRVKIVEREKQSLEAKKKEAEDYLRDENALTLKQSTLYQKNFLECKINSEISTKTVNKLKDQLREEEEKHVQIKQDNKDLEDKYRDSVNAFQQLEKETNEILVELANYEKEDINLEERKKHAISKQKKVTMTIST</sequence>
<feature type="domain" description="RecF/RecN/SMC N-terminal" evidence="6">
    <location>
        <begin position="41"/>
        <end position="179"/>
    </location>
</feature>
<dbReference type="InterPro" id="IPR003395">
    <property type="entry name" value="RecF/RecN/SMC_N"/>
</dbReference>
<keyword evidence="5" id="KW-0175">Coiled coil</keyword>
<dbReference type="EMBL" id="CAJVPQ010004125">
    <property type="protein sequence ID" value="CAG8645085.1"/>
    <property type="molecule type" value="Genomic_DNA"/>
</dbReference>
<feature type="coiled-coil region" evidence="5">
    <location>
        <begin position="217"/>
        <end position="360"/>
    </location>
</feature>
<dbReference type="GO" id="GO:0007076">
    <property type="term" value="P:mitotic chromosome condensation"/>
    <property type="evidence" value="ECO:0007669"/>
    <property type="project" value="TreeGrafter"/>
</dbReference>
<keyword evidence="3" id="KW-0067">ATP-binding</keyword>
<organism evidence="7 8">
    <name type="scientific">Funneliformis caledonium</name>
    <dbReference type="NCBI Taxonomy" id="1117310"/>
    <lineage>
        <taxon>Eukaryota</taxon>
        <taxon>Fungi</taxon>
        <taxon>Fungi incertae sedis</taxon>
        <taxon>Mucoromycota</taxon>
        <taxon>Glomeromycotina</taxon>
        <taxon>Glomeromycetes</taxon>
        <taxon>Glomerales</taxon>
        <taxon>Glomeraceae</taxon>
        <taxon>Funneliformis</taxon>
    </lineage>
</organism>
<keyword evidence="8" id="KW-1185">Reference proteome</keyword>
<keyword evidence="4" id="KW-0539">Nucleus</keyword>
<dbReference type="Gene3D" id="3.40.50.300">
    <property type="entry name" value="P-loop containing nucleotide triphosphate hydrolases"/>
    <property type="match status" value="1"/>
</dbReference>
<comment type="subcellular location">
    <subcellularLocation>
        <location evidence="1">Nucleus</location>
    </subcellularLocation>
</comment>
<dbReference type="Pfam" id="PF02463">
    <property type="entry name" value="SMC_N"/>
    <property type="match status" value="1"/>
</dbReference>
<dbReference type="PANTHER" id="PTHR18937:SF172">
    <property type="entry name" value="STRUCTURAL MAINTENANCE OF CHROMOSOMES PROTEIN"/>
    <property type="match status" value="1"/>
</dbReference>
<proteinExistence type="predicted"/>
<evidence type="ECO:0000256" key="5">
    <source>
        <dbReference type="SAM" id="Coils"/>
    </source>
</evidence>
<dbReference type="Proteomes" id="UP000789570">
    <property type="component" value="Unassembled WGS sequence"/>
</dbReference>
<dbReference type="PANTHER" id="PTHR18937">
    <property type="entry name" value="STRUCTURAL MAINTENANCE OF CHROMOSOMES SMC FAMILY MEMBER"/>
    <property type="match status" value="1"/>
</dbReference>
<name>A0A9N9DRS8_9GLOM</name>
<gene>
    <name evidence="7" type="ORF">FCALED_LOCUS10768</name>
</gene>
<evidence type="ECO:0000313" key="7">
    <source>
        <dbReference type="EMBL" id="CAG8645085.1"/>
    </source>
</evidence>
<evidence type="ECO:0000256" key="4">
    <source>
        <dbReference type="ARBA" id="ARBA00023242"/>
    </source>
</evidence>
<evidence type="ECO:0000256" key="3">
    <source>
        <dbReference type="ARBA" id="ARBA00022840"/>
    </source>
</evidence>
<protein>
    <submittedName>
        <fullName evidence="7">15544_t:CDS:1</fullName>
    </submittedName>
</protein>
<feature type="non-terminal residue" evidence="7">
    <location>
        <position position="1"/>
    </location>
</feature>
<evidence type="ECO:0000259" key="6">
    <source>
        <dbReference type="Pfam" id="PF02463"/>
    </source>
</evidence>
<dbReference type="GO" id="GO:0005524">
    <property type="term" value="F:ATP binding"/>
    <property type="evidence" value="ECO:0007669"/>
    <property type="project" value="UniProtKB-KW"/>
</dbReference>
<keyword evidence="2" id="KW-0547">Nucleotide-binding</keyword>
<dbReference type="GO" id="GO:0000796">
    <property type="term" value="C:condensin complex"/>
    <property type="evidence" value="ECO:0007669"/>
    <property type="project" value="TreeGrafter"/>
</dbReference>
<accession>A0A9N9DRS8</accession>
<comment type="caution">
    <text evidence="7">The sequence shown here is derived from an EMBL/GenBank/DDBJ whole genome shotgun (WGS) entry which is preliminary data.</text>
</comment>
<reference evidence="7" key="1">
    <citation type="submission" date="2021-06" db="EMBL/GenBank/DDBJ databases">
        <authorList>
            <person name="Kallberg Y."/>
            <person name="Tangrot J."/>
            <person name="Rosling A."/>
        </authorList>
    </citation>
    <scope>NUCLEOTIDE SEQUENCE</scope>
    <source>
        <strain evidence="7">UK204</strain>
    </source>
</reference>
<dbReference type="SUPFAM" id="SSF52540">
    <property type="entry name" value="P-loop containing nucleoside triphosphate hydrolases"/>
    <property type="match status" value="1"/>
</dbReference>
<dbReference type="OrthoDB" id="2417117at2759"/>
<evidence type="ECO:0000256" key="1">
    <source>
        <dbReference type="ARBA" id="ARBA00004123"/>
    </source>
</evidence>
<evidence type="ECO:0000256" key="2">
    <source>
        <dbReference type="ARBA" id="ARBA00022741"/>
    </source>
</evidence>
<dbReference type="AlphaFoldDB" id="A0A9N9DRS8"/>